<feature type="region of interest" description="Disordered" evidence="1">
    <location>
        <begin position="30"/>
        <end position="128"/>
    </location>
</feature>
<proteinExistence type="predicted"/>
<dbReference type="AlphaFoldDB" id="A0A7S2T9J3"/>
<sequence length="166" mass="18719">MRMEDEPQGTVCRLVTPCTWGFQEIVLGGTPAAELRGIEAEGVSERDERDPRRRWGSHERRRRRGAQEDEAAPKVVTQGEPARKRQRAEAGECSESLGSVDRIKGRTTCSAPPAPETSSGNTEAAPLQTADYLQREVFRLKQALKVERDSSRRLRIDLDRMMNNRT</sequence>
<evidence type="ECO:0000313" key="2">
    <source>
        <dbReference type="EMBL" id="CAD9722000.1"/>
    </source>
</evidence>
<organism evidence="2">
    <name type="scientific">Chloropicon roscoffensis</name>
    <dbReference type="NCBI Taxonomy" id="1461544"/>
    <lineage>
        <taxon>Eukaryota</taxon>
        <taxon>Viridiplantae</taxon>
        <taxon>Chlorophyta</taxon>
        <taxon>Chloropicophyceae</taxon>
        <taxon>Chloropicales</taxon>
        <taxon>Chloropicaceae</taxon>
        <taxon>Chloropicon</taxon>
    </lineage>
</organism>
<gene>
    <name evidence="2" type="ORF">CROS1312_LOCUS1268</name>
</gene>
<name>A0A7S2T9J3_9CHLO</name>
<evidence type="ECO:0000256" key="1">
    <source>
        <dbReference type="SAM" id="MobiDB-lite"/>
    </source>
</evidence>
<protein>
    <submittedName>
        <fullName evidence="2">Uncharacterized protein</fullName>
    </submittedName>
</protein>
<feature type="compositionally biased region" description="Basic and acidic residues" evidence="1">
    <location>
        <begin position="36"/>
        <end position="58"/>
    </location>
</feature>
<feature type="compositionally biased region" description="Basic and acidic residues" evidence="1">
    <location>
        <begin position="81"/>
        <end position="90"/>
    </location>
</feature>
<dbReference type="EMBL" id="HBHM01001614">
    <property type="protein sequence ID" value="CAD9722000.1"/>
    <property type="molecule type" value="Transcribed_RNA"/>
</dbReference>
<accession>A0A7S2T9J3</accession>
<reference evidence="2" key="1">
    <citation type="submission" date="2021-01" db="EMBL/GenBank/DDBJ databases">
        <authorList>
            <person name="Corre E."/>
            <person name="Pelletier E."/>
            <person name="Niang G."/>
            <person name="Scheremetjew M."/>
            <person name="Finn R."/>
            <person name="Kale V."/>
            <person name="Holt S."/>
            <person name="Cochrane G."/>
            <person name="Meng A."/>
            <person name="Brown T."/>
            <person name="Cohen L."/>
        </authorList>
    </citation>
    <scope>NUCLEOTIDE SEQUENCE</scope>
    <source>
        <strain evidence="2">RCC2335</strain>
    </source>
</reference>